<protein>
    <recommendedName>
        <fullName evidence="1">Metalloendopeptidase</fullName>
        <ecNumber evidence="1">3.4.24.-</ecNumber>
    </recommendedName>
</protein>
<evidence type="ECO:0000256" key="1">
    <source>
        <dbReference type="RuleBase" id="RU361183"/>
    </source>
</evidence>
<dbReference type="GO" id="GO:0004222">
    <property type="term" value="F:metalloendopeptidase activity"/>
    <property type="evidence" value="ECO:0007669"/>
    <property type="project" value="UniProtKB-UniRule"/>
</dbReference>
<dbReference type="RefSeq" id="XP_043175535.1">
    <property type="nucleotide sequence ID" value="XM_043319600.1"/>
</dbReference>
<dbReference type="PRINTS" id="PR00480">
    <property type="entry name" value="ASTACIN"/>
</dbReference>
<name>A0A8J2IE45_9PLEO</name>
<comment type="cofactor">
    <cofactor evidence="1">
        <name>Zn(2+)</name>
        <dbReference type="ChEBI" id="CHEBI:29105"/>
    </cofactor>
    <text evidence="1">Binds 1 zinc ion per subunit.</text>
</comment>
<evidence type="ECO:0000313" key="3">
    <source>
        <dbReference type="EMBL" id="CAG5188433.1"/>
    </source>
</evidence>
<gene>
    <name evidence="3" type="ORF">ALTATR162_LOCUS11956</name>
</gene>
<dbReference type="AlphaFoldDB" id="A0A8J2IE45"/>
<dbReference type="PANTHER" id="PTHR10127:SF850">
    <property type="entry name" value="METALLOENDOPEPTIDASE"/>
    <property type="match status" value="1"/>
</dbReference>
<dbReference type="GeneID" id="67012285"/>
<dbReference type="Proteomes" id="UP000676310">
    <property type="component" value="Unassembled WGS sequence"/>
</dbReference>
<dbReference type="InterPro" id="IPR006026">
    <property type="entry name" value="Peptidase_Metallo"/>
</dbReference>
<feature type="chain" id="PRO_5035341314" description="Metalloendopeptidase" evidence="1">
    <location>
        <begin position="23"/>
        <end position="329"/>
    </location>
</feature>
<dbReference type="SUPFAM" id="SSF55486">
    <property type="entry name" value="Metalloproteases ('zincins'), catalytic domain"/>
    <property type="match status" value="1"/>
</dbReference>
<evidence type="ECO:0000313" key="4">
    <source>
        <dbReference type="Proteomes" id="UP000676310"/>
    </source>
</evidence>
<keyword evidence="1" id="KW-0482">Metalloprotease</keyword>
<keyword evidence="1" id="KW-0378">Hydrolase</keyword>
<accession>A0A8J2IE45</accession>
<dbReference type="SMART" id="SM00235">
    <property type="entry name" value="ZnMc"/>
    <property type="match status" value="1"/>
</dbReference>
<dbReference type="EMBL" id="CAJRGZ010000032">
    <property type="protein sequence ID" value="CAG5188433.1"/>
    <property type="molecule type" value="Genomic_DNA"/>
</dbReference>
<dbReference type="OrthoDB" id="291007at2759"/>
<dbReference type="GO" id="GO:0008270">
    <property type="term" value="F:zinc ion binding"/>
    <property type="evidence" value="ECO:0007669"/>
    <property type="project" value="InterPro"/>
</dbReference>
<keyword evidence="4" id="KW-1185">Reference proteome</keyword>
<evidence type="ECO:0000259" key="2">
    <source>
        <dbReference type="SMART" id="SM00235"/>
    </source>
</evidence>
<dbReference type="Gene3D" id="3.40.390.10">
    <property type="entry name" value="Collagenase (Catalytic Domain)"/>
    <property type="match status" value="1"/>
</dbReference>
<keyword evidence="1" id="KW-0645">Protease</keyword>
<dbReference type="PANTHER" id="PTHR10127">
    <property type="entry name" value="DISCOIDIN, CUB, EGF, LAMININ , AND ZINC METALLOPROTEASE DOMAIN CONTAINING"/>
    <property type="match status" value="1"/>
</dbReference>
<proteinExistence type="predicted"/>
<keyword evidence="1" id="KW-0479">Metal-binding</keyword>
<reference evidence="3" key="1">
    <citation type="submission" date="2021-05" db="EMBL/GenBank/DDBJ databases">
        <authorList>
            <person name="Stam R."/>
        </authorList>
    </citation>
    <scope>NUCLEOTIDE SEQUENCE</scope>
    <source>
        <strain evidence="3">CS162</strain>
    </source>
</reference>
<dbReference type="GO" id="GO:0006508">
    <property type="term" value="P:proteolysis"/>
    <property type="evidence" value="ECO:0007669"/>
    <property type="project" value="UniProtKB-KW"/>
</dbReference>
<keyword evidence="1" id="KW-0732">Signal</keyword>
<dbReference type="Pfam" id="PF01400">
    <property type="entry name" value="Astacin"/>
    <property type="match status" value="1"/>
</dbReference>
<dbReference type="InterPro" id="IPR024079">
    <property type="entry name" value="MetalloPept_cat_dom_sf"/>
</dbReference>
<dbReference type="EC" id="3.4.24.-" evidence="1"/>
<sequence length="329" mass="37451">MNLLSSMQIPILLFTLLGLVFAGIIEKPKESDTGGQAGFPVNPEKRWPRSIAFEVIIPWCFKDAASEQAIGPAIDRGWETWTRTLGLASPQNGHNLHFKRWMPYNTNQYPYCHDANGHWNDRMPADAVMVSYTHDFGGFQARATVGYNPENRPGRHQIIMSQAHNMDWTAAHEIGHVFGLLHEHQRPDRDFFIHFDCRNVQGYQQALAQAQADGYTNEQLCEQPGVALRYGWLGSEFIKFKPLSADIITPYDINSIMHYDCRFGADHARWGHDPTNPTLYPLFTFNPERTMSFLLPLKGGRPYPHFDISAGDAATIRAMYPFYPTHLKG</sequence>
<organism evidence="3 4">
    <name type="scientific">Alternaria atra</name>
    <dbReference type="NCBI Taxonomy" id="119953"/>
    <lineage>
        <taxon>Eukaryota</taxon>
        <taxon>Fungi</taxon>
        <taxon>Dikarya</taxon>
        <taxon>Ascomycota</taxon>
        <taxon>Pezizomycotina</taxon>
        <taxon>Dothideomycetes</taxon>
        <taxon>Pleosporomycetidae</taxon>
        <taxon>Pleosporales</taxon>
        <taxon>Pleosporineae</taxon>
        <taxon>Pleosporaceae</taxon>
        <taxon>Alternaria</taxon>
        <taxon>Alternaria sect. Ulocladioides</taxon>
    </lineage>
</organism>
<dbReference type="InterPro" id="IPR001506">
    <property type="entry name" value="Peptidase_M12A"/>
</dbReference>
<feature type="domain" description="Peptidase metallopeptidase" evidence="2">
    <location>
        <begin position="43"/>
        <end position="219"/>
    </location>
</feature>
<keyword evidence="1" id="KW-0862">Zinc</keyword>
<feature type="signal peptide" evidence="1">
    <location>
        <begin position="1"/>
        <end position="22"/>
    </location>
</feature>
<comment type="caution">
    <text evidence="3">The sequence shown here is derived from an EMBL/GenBank/DDBJ whole genome shotgun (WGS) entry which is preliminary data.</text>
</comment>